<name>A0A1X2GVW7_9FUNG</name>
<proteinExistence type="predicted"/>
<protein>
    <submittedName>
        <fullName evidence="2">Uncharacterized protein</fullName>
    </submittedName>
</protein>
<accession>A0A1X2GVW7</accession>
<dbReference type="AlphaFoldDB" id="A0A1X2GVW7"/>
<evidence type="ECO:0000313" key="3">
    <source>
        <dbReference type="Proteomes" id="UP000242146"/>
    </source>
</evidence>
<sequence length="119" mass="13188">MHLNYLFLGFLVNMLATVLASPFSGNPCCKNKNKVCRDFFSAHQVGFTYSAKTMALTYCMTEKFDFESVPGDISGQRTTKPVRKQCDATDREVSIAFAKTFGINRCMTTTCLQINAAGC</sequence>
<evidence type="ECO:0000313" key="2">
    <source>
        <dbReference type="EMBL" id="ORX62184.1"/>
    </source>
</evidence>
<keyword evidence="1" id="KW-0732">Signal</keyword>
<dbReference type="Proteomes" id="UP000242146">
    <property type="component" value="Unassembled WGS sequence"/>
</dbReference>
<keyword evidence="3" id="KW-1185">Reference proteome</keyword>
<comment type="caution">
    <text evidence="2">The sequence shown here is derived from an EMBL/GenBank/DDBJ whole genome shotgun (WGS) entry which is preliminary data.</text>
</comment>
<dbReference type="EMBL" id="MCGT01000002">
    <property type="protein sequence ID" value="ORX62184.1"/>
    <property type="molecule type" value="Genomic_DNA"/>
</dbReference>
<feature type="chain" id="PRO_5012733262" evidence="1">
    <location>
        <begin position="21"/>
        <end position="119"/>
    </location>
</feature>
<evidence type="ECO:0000256" key="1">
    <source>
        <dbReference type="SAM" id="SignalP"/>
    </source>
</evidence>
<gene>
    <name evidence="2" type="ORF">DM01DRAFT_76184</name>
</gene>
<reference evidence="2 3" key="1">
    <citation type="submission" date="2016-07" db="EMBL/GenBank/DDBJ databases">
        <title>Pervasive Adenine N6-methylation of Active Genes in Fungi.</title>
        <authorList>
            <consortium name="DOE Joint Genome Institute"/>
            <person name="Mondo S.J."/>
            <person name="Dannebaum R.O."/>
            <person name="Kuo R.C."/>
            <person name="Labutti K."/>
            <person name="Haridas S."/>
            <person name="Kuo A."/>
            <person name="Salamov A."/>
            <person name="Ahrendt S.R."/>
            <person name="Lipzen A."/>
            <person name="Sullivan W."/>
            <person name="Andreopoulos W.B."/>
            <person name="Clum A."/>
            <person name="Lindquist E."/>
            <person name="Daum C."/>
            <person name="Ramamoorthy G.K."/>
            <person name="Gryganskyi A."/>
            <person name="Culley D."/>
            <person name="Magnuson J.K."/>
            <person name="James T.Y."/>
            <person name="O'Malley M.A."/>
            <person name="Stajich J.E."/>
            <person name="Spatafora J.W."/>
            <person name="Visel A."/>
            <person name="Grigoriev I.V."/>
        </authorList>
    </citation>
    <scope>NUCLEOTIDE SEQUENCE [LARGE SCALE GENOMIC DNA]</scope>
    <source>
        <strain evidence="2 3">NRRL 3301</strain>
    </source>
</reference>
<organism evidence="2 3">
    <name type="scientific">Hesseltinella vesiculosa</name>
    <dbReference type="NCBI Taxonomy" id="101127"/>
    <lineage>
        <taxon>Eukaryota</taxon>
        <taxon>Fungi</taxon>
        <taxon>Fungi incertae sedis</taxon>
        <taxon>Mucoromycota</taxon>
        <taxon>Mucoromycotina</taxon>
        <taxon>Mucoromycetes</taxon>
        <taxon>Mucorales</taxon>
        <taxon>Cunninghamellaceae</taxon>
        <taxon>Hesseltinella</taxon>
    </lineage>
</organism>
<feature type="signal peptide" evidence="1">
    <location>
        <begin position="1"/>
        <end position="20"/>
    </location>
</feature>